<keyword evidence="4" id="KW-1185">Reference proteome</keyword>
<feature type="compositionally biased region" description="Polar residues" evidence="1">
    <location>
        <begin position="347"/>
        <end position="357"/>
    </location>
</feature>
<feature type="compositionally biased region" description="Low complexity" evidence="1">
    <location>
        <begin position="285"/>
        <end position="303"/>
    </location>
</feature>
<dbReference type="Proteomes" id="UP000034681">
    <property type="component" value="Unassembled WGS sequence"/>
</dbReference>
<dbReference type="STRING" id="317619.GCA_000332315_00889"/>
<feature type="region of interest" description="Disordered" evidence="1">
    <location>
        <begin position="168"/>
        <end position="208"/>
    </location>
</feature>
<keyword evidence="2" id="KW-0812">Transmembrane</keyword>
<dbReference type="RefSeq" id="WP_017711506.1">
    <property type="nucleotide sequence ID" value="NZ_KB235933.1"/>
</dbReference>
<feature type="compositionally biased region" description="Low complexity" evidence="1">
    <location>
        <begin position="316"/>
        <end position="340"/>
    </location>
</feature>
<protein>
    <submittedName>
        <fullName evidence="3">Uncharacterized protein</fullName>
    </submittedName>
</protein>
<accession>A0A0M2PYK7</accession>
<evidence type="ECO:0000256" key="1">
    <source>
        <dbReference type="SAM" id="MobiDB-lite"/>
    </source>
</evidence>
<keyword evidence="2" id="KW-0472">Membrane</keyword>
<evidence type="ECO:0000256" key="2">
    <source>
        <dbReference type="SAM" id="Phobius"/>
    </source>
</evidence>
<feature type="region of interest" description="Disordered" evidence="1">
    <location>
        <begin position="86"/>
        <end position="108"/>
    </location>
</feature>
<dbReference type="EMBL" id="AJTX02000004">
    <property type="protein sequence ID" value="KKJ00163.1"/>
    <property type="molecule type" value="Genomic_DNA"/>
</dbReference>
<evidence type="ECO:0000313" key="3">
    <source>
        <dbReference type="EMBL" id="KKJ00163.1"/>
    </source>
</evidence>
<evidence type="ECO:0000313" key="4">
    <source>
        <dbReference type="Proteomes" id="UP000034681"/>
    </source>
</evidence>
<reference evidence="3" key="1">
    <citation type="submission" date="2012-04" db="EMBL/GenBank/DDBJ databases">
        <authorList>
            <person name="Borisov I.G."/>
            <person name="Ivanikova N.V."/>
            <person name="Pinevich A.V."/>
        </authorList>
    </citation>
    <scope>NUCLEOTIDE SEQUENCE</scope>
    <source>
        <strain evidence="3">CALU 1027</strain>
    </source>
</reference>
<name>A0A0M2PYK7_PROHO</name>
<proteinExistence type="predicted"/>
<gene>
    <name evidence="3" type="ORF">PROH_10610</name>
</gene>
<feature type="region of interest" description="Disordered" evidence="1">
    <location>
        <begin position="276"/>
        <end position="357"/>
    </location>
</feature>
<dbReference type="AlphaFoldDB" id="A0A0M2PYK7"/>
<feature type="transmembrane region" description="Helical" evidence="2">
    <location>
        <begin position="20"/>
        <end position="40"/>
    </location>
</feature>
<feature type="compositionally biased region" description="Low complexity" evidence="1">
    <location>
        <begin position="196"/>
        <end position="208"/>
    </location>
</feature>
<comment type="caution">
    <text evidence="3">The sequence shown here is derived from an EMBL/GenBank/DDBJ whole genome shotgun (WGS) entry which is preliminary data.</text>
</comment>
<organism evidence="3 4">
    <name type="scientific">Prochlorothrix hollandica PCC 9006 = CALU 1027</name>
    <dbReference type="NCBI Taxonomy" id="317619"/>
    <lineage>
        <taxon>Bacteria</taxon>
        <taxon>Bacillati</taxon>
        <taxon>Cyanobacteriota</taxon>
        <taxon>Cyanophyceae</taxon>
        <taxon>Prochlorotrichales</taxon>
        <taxon>Prochlorotrichaceae</taxon>
        <taxon>Prochlorothrix</taxon>
    </lineage>
</organism>
<sequence>MAQPSPPRSPSPLSWLEQPWVWLSAMGLGLLLLFGGLWLYQPRKSFSVDQSGGGEADRLSTDTLAIAAEIDNLDVLLKELGKNSRTAQRQTSFRDNAPTLDLSDPATESTFPSLIPELSSVTAGSLLLSPEDNAPALASGFLGLDARSPSPAVPLNLATASLPSITLADPGSDSAPDLAPPTGSPFATPQSFLSPLPETGLTTAGAAAPPAPKLGTAAIANPYGNSYPTGSYPTGSYPTSPYPTSPQIPQPPAGLAQPYPAPLTPTLNRGLVPPLPNPSGLSRNTPGAYPGTTAPTYPGTLPGSVPGQESIQPGFPGLNPSNPNNPSNPSNLNTPVTTPLVPGQPIGNGQINTFANP</sequence>
<keyword evidence="2" id="KW-1133">Transmembrane helix</keyword>